<sequence length="122" mass="14544">MTIDFSINPNMITIFQSNKKNFQLNNNSNNFLILNELTLLKQIRHADQSLDKALADWNGDFSPSFQQLDNLKDLIIFLKKIQRKNLIKLNIICNVFLNLWMGESRIREYLWQLERNKDLFLI</sequence>
<keyword evidence="2" id="KW-1185">Reference proteome</keyword>
<evidence type="ECO:0000313" key="1">
    <source>
        <dbReference type="EMBL" id="RNA13144.1"/>
    </source>
</evidence>
<reference evidence="1 2" key="1">
    <citation type="journal article" date="2018" name="Sci. Rep.">
        <title>Genomic signatures of local adaptation to the degree of environmental predictability in rotifers.</title>
        <authorList>
            <person name="Franch-Gras L."/>
            <person name="Hahn C."/>
            <person name="Garcia-Roger E.M."/>
            <person name="Carmona M.J."/>
            <person name="Serra M."/>
            <person name="Gomez A."/>
        </authorList>
    </citation>
    <scope>NUCLEOTIDE SEQUENCE [LARGE SCALE GENOMIC DNA]</scope>
    <source>
        <strain evidence="1">HYR1</strain>
    </source>
</reference>
<name>A0A3M7QPZ0_BRAPC</name>
<gene>
    <name evidence="1" type="ORF">BpHYR1_020174</name>
</gene>
<proteinExistence type="predicted"/>
<dbReference type="EMBL" id="REGN01005496">
    <property type="protein sequence ID" value="RNA13144.1"/>
    <property type="molecule type" value="Genomic_DNA"/>
</dbReference>
<organism evidence="1 2">
    <name type="scientific">Brachionus plicatilis</name>
    <name type="common">Marine rotifer</name>
    <name type="synonym">Brachionus muelleri</name>
    <dbReference type="NCBI Taxonomy" id="10195"/>
    <lineage>
        <taxon>Eukaryota</taxon>
        <taxon>Metazoa</taxon>
        <taxon>Spiralia</taxon>
        <taxon>Gnathifera</taxon>
        <taxon>Rotifera</taxon>
        <taxon>Eurotatoria</taxon>
        <taxon>Monogononta</taxon>
        <taxon>Pseudotrocha</taxon>
        <taxon>Ploima</taxon>
        <taxon>Brachionidae</taxon>
        <taxon>Brachionus</taxon>
    </lineage>
</organism>
<comment type="caution">
    <text evidence="1">The sequence shown here is derived from an EMBL/GenBank/DDBJ whole genome shotgun (WGS) entry which is preliminary data.</text>
</comment>
<evidence type="ECO:0000313" key="2">
    <source>
        <dbReference type="Proteomes" id="UP000276133"/>
    </source>
</evidence>
<dbReference type="AlphaFoldDB" id="A0A3M7QPZ0"/>
<dbReference type="Proteomes" id="UP000276133">
    <property type="component" value="Unassembled WGS sequence"/>
</dbReference>
<accession>A0A3M7QPZ0</accession>
<protein>
    <submittedName>
        <fullName evidence="1">Uncharacterized protein</fullName>
    </submittedName>
</protein>